<dbReference type="Pfam" id="PF02536">
    <property type="entry name" value="mTERF"/>
    <property type="match status" value="1"/>
</dbReference>
<evidence type="ECO:0000256" key="4">
    <source>
        <dbReference type="SAM" id="SignalP"/>
    </source>
</evidence>
<sequence length="375" mass="43220">MFPKVHLVLKLRFLVSSSNCQFPTINSAVRITATYSTICQNQVGSRRAEVMEHPRDSIELFRKWGCSENDLLKIFSRRPSLRHAQVTPLLSKLNLLSSLGLTGSDIVKIISCRPRFLCYRINNCFDERVEFLMTLFGSREMLRKALVRNPSLLLYDFHNRMKPVIALYEEFGVSGNDLIKMLISRPTLIPRTSFNEEKMEYIKKTGVSKGSKMYKYVVALIGISRLETIREKVTNLEKFGCSEEEVWSLLARSPLILTLSVDKVQRNMTFILGTMKLSPKLVLQHPFLLFCNLEAILKPRILLAGKLKEMELHPQIKGSLMLRALRMTEIRFLTAFVKCHPQNVATELLEFYEHAKRCKRLAEASKKILRTGFPF</sequence>
<evidence type="ECO:0000313" key="5">
    <source>
        <dbReference type="Proteomes" id="UP000515121"/>
    </source>
</evidence>
<dbReference type="Proteomes" id="UP000515121">
    <property type="component" value="Unplaced"/>
</dbReference>
<dbReference type="GO" id="GO:0003676">
    <property type="term" value="F:nucleic acid binding"/>
    <property type="evidence" value="ECO:0007669"/>
    <property type="project" value="InterPro"/>
</dbReference>
<keyword evidence="2" id="KW-0804">Transcription</keyword>
<keyword evidence="5" id="KW-1185">Reference proteome</keyword>
<proteinExistence type="inferred from homology"/>
<dbReference type="RefSeq" id="XP_022736847.1">
    <property type="nucleotide sequence ID" value="XM_022881112.1"/>
</dbReference>
<organism evidence="5 6">
    <name type="scientific">Durio zibethinus</name>
    <name type="common">Durian</name>
    <dbReference type="NCBI Taxonomy" id="66656"/>
    <lineage>
        <taxon>Eukaryota</taxon>
        <taxon>Viridiplantae</taxon>
        <taxon>Streptophyta</taxon>
        <taxon>Embryophyta</taxon>
        <taxon>Tracheophyta</taxon>
        <taxon>Spermatophyta</taxon>
        <taxon>Magnoliopsida</taxon>
        <taxon>eudicotyledons</taxon>
        <taxon>Gunneridae</taxon>
        <taxon>Pentapetalae</taxon>
        <taxon>rosids</taxon>
        <taxon>malvids</taxon>
        <taxon>Malvales</taxon>
        <taxon>Malvaceae</taxon>
        <taxon>Helicteroideae</taxon>
        <taxon>Durio</taxon>
    </lineage>
</organism>
<reference evidence="6" key="1">
    <citation type="submission" date="2025-08" db="UniProtKB">
        <authorList>
            <consortium name="RefSeq"/>
        </authorList>
    </citation>
    <scope>IDENTIFICATION</scope>
    <source>
        <tissue evidence="6">Fruit stalk</tissue>
    </source>
</reference>
<dbReference type="InterPro" id="IPR038538">
    <property type="entry name" value="MTERF_sf"/>
</dbReference>
<evidence type="ECO:0000313" key="6">
    <source>
        <dbReference type="RefSeq" id="XP_022736847.1"/>
    </source>
</evidence>
<gene>
    <name evidence="6" type="primary">LOC111289792</name>
</gene>
<feature type="chain" id="PRO_5028073137" evidence="4">
    <location>
        <begin position="21"/>
        <end position="375"/>
    </location>
</feature>
<keyword evidence="3" id="KW-0809">Transit peptide</keyword>
<dbReference type="Gene3D" id="1.25.70.10">
    <property type="entry name" value="Transcription termination factor 3, mitochondrial"/>
    <property type="match status" value="1"/>
</dbReference>
<dbReference type="PANTHER" id="PTHR13068">
    <property type="entry name" value="CGI-12 PROTEIN-RELATED"/>
    <property type="match status" value="1"/>
</dbReference>
<dbReference type="GO" id="GO:0006353">
    <property type="term" value="P:DNA-templated transcription termination"/>
    <property type="evidence" value="ECO:0007669"/>
    <property type="project" value="UniProtKB-KW"/>
</dbReference>
<dbReference type="InterPro" id="IPR003690">
    <property type="entry name" value="MTERF"/>
</dbReference>
<name>A0A6P5Y8V8_DURZI</name>
<evidence type="ECO:0000256" key="2">
    <source>
        <dbReference type="ARBA" id="ARBA00022472"/>
    </source>
</evidence>
<dbReference type="PANTHER" id="PTHR13068:SF223">
    <property type="entry name" value="MITOCHONDRIAL TRANSCRIPTION TERMINATION FACTOR FAMILY PROTEIN"/>
    <property type="match status" value="1"/>
</dbReference>
<evidence type="ECO:0000256" key="1">
    <source>
        <dbReference type="ARBA" id="ARBA00007692"/>
    </source>
</evidence>
<feature type="signal peptide" evidence="4">
    <location>
        <begin position="1"/>
        <end position="20"/>
    </location>
</feature>
<keyword evidence="2" id="KW-0805">Transcription regulation</keyword>
<keyword evidence="2" id="KW-0806">Transcription termination</keyword>
<dbReference type="GeneID" id="111289792"/>
<keyword evidence="4" id="KW-0732">Signal</keyword>
<accession>A0A6P5Y8V8</accession>
<dbReference type="FunFam" id="1.25.70.10:FF:000026">
    <property type="entry name" value="Mitochondrial transcription termination factor family protein"/>
    <property type="match status" value="1"/>
</dbReference>
<dbReference type="OrthoDB" id="637682at2759"/>
<protein>
    <submittedName>
        <fullName evidence="6">Transcription termination factor MTERF15, mitochondrial-like</fullName>
    </submittedName>
</protein>
<evidence type="ECO:0000256" key="3">
    <source>
        <dbReference type="ARBA" id="ARBA00022946"/>
    </source>
</evidence>
<dbReference type="AlphaFoldDB" id="A0A6P5Y8V8"/>
<comment type="similarity">
    <text evidence="1">Belongs to the mTERF family.</text>
</comment>
<dbReference type="SMART" id="SM00733">
    <property type="entry name" value="Mterf"/>
    <property type="match status" value="6"/>
</dbReference>
<dbReference type="KEGG" id="dzi:111289792"/>